<proteinExistence type="predicted"/>
<evidence type="ECO:0000313" key="2">
    <source>
        <dbReference type="Proteomes" id="UP000076532"/>
    </source>
</evidence>
<dbReference type="EMBL" id="KV417550">
    <property type="protein sequence ID" value="KZP21015.1"/>
    <property type="molecule type" value="Genomic_DNA"/>
</dbReference>
<keyword evidence="2" id="KW-1185">Reference proteome</keyword>
<evidence type="ECO:0000313" key="1">
    <source>
        <dbReference type="EMBL" id="KZP21015.1"/>
    </source>
</evidence>
<reference evidence="1 2" key="1">
    <citation type="journal article" date="2016" name="Mol. Biol. Evol.">
        <title>Comparative Genomics of Early-Diverging Mushroom-Forming Fungi Provides Insights into the Origins of Lignocellulose Decay Capabilities.</title>
        <authorList>
            <person name="Nagy L.G."/>
            <person name="Riley R."/>
            <person name="Tritt A."/>
            <person name="Adam C."/>
            <person name="Daum C."/>
            <person name="Floudas D."/>
            <person name="Sun H."/>
            <person name="Yadav J.S."/>
            <person name="Pangilinan J."/>
            <person name="Larsson K.H."/>
            <person name="Matsuura K."/>
            <person name="Barry K."/>
            <person name="Labutti K."/>
            <person name="Kuo R."/>
            <person name="Ohm R.A."/>
            <person name="Bhattacharya S.S."/>
            <person name="Shirouzu T."/>
            <person name="Yoshinaga Y."/>
            <person name="Martin F.M."/>
            <person name="Grigoriev I.V."/>
            <person name="Hibbett D.S."/>
        </authorList>
    </citation>
    <scope>NUCLEOTIDE SEQUENCE [LARGE SCALE GENOMIC DNA]</scope>
    <source>
        <strain evidence="1 2">CBS 109695</strain>
    </source>
</reference>
<accession>A0A166JM98</accession>
<dbReference type="AlphaFoldDB" id="A0A166JM98"/>
<gene>
    <name evidence="1" type="ORF">FIBSPDRAFT_891408</name>
</gene>
<name>A0A166JM98_9AGAM</name>
<dbReference type="Proteomes" id="UP000076532">
    <property type="component" value="Unassembled WGS sequence"/>
</dbReference>
<sequence length="203" mass="22647">MHRAAEMVPIVCKGICHCAVRDTQYQVDKDGAGHKFKVLYSRIQIKMLAHWSNQEMGFRFKFSSKFRFWCIVVLVREMHKCCVVVLGGSGVHIASTVRDIEDLVVEGGEDIWGLNCTVGDACGRVVSEFCDSESAYEPREASLALAMRHLVLHNGTGCKDEQKEGNEKTHHHTCFWSRHRPLARRLVASTALDAPSESACGIG</sequence>
<organism evidence="1 2">
    <name type="scientific">Athelia psychrophila</name>
    <dbReference type="NCBI Taxonomy" id="1759441"/>
    <lineage>
        <taxon>Eukaryota</taxon>
        <taxon>Fungi</taxon>
        <taxon>Dikarya</taxon>
        <taxon>Basidiomycota</taxon>
        <taxon>Agaricomycotina</taxon>
        <taxon>Agaricomycetes</taxon>
        <taxon>Agaricomycetidae</taxon>
        <taxon>Atheliales</taxon>
        <taxon>Atheliaceae</taxon>
        <taxon>Athelia</taxon>
    </lineage>
</organism>
<protein>
    <submittedName>
        <fullName evidence="1">Uncharacterized protein</fullName>
    </submittedName>
</protein>